<evidence type="ECO:0000313" key="1">
    <source>
        <dbReference type="EMBL" id="TGO49843.1"/>
    </source>
</evidence>
<keyword evidence="2" id="KW-1185">Reference proteome</keyword>
<dbReference type="AlphaFoldDB" id="A0A4Z1HYI0"/>
<name>A0A4Z1HYI0_9HELO</name>
<protein>
    <submittedName>
        <fullName evidence="1">Uncharacterized protein</fullName>
    </submittedName>
</protein>
<dbReference type="EMBL" id="PQXJ01000415">
    <property type="protein sequence ID" value="TGO49843.1"/>
    <property type="molecule type" value="Genomic_DNA"/>
</dbReference>
<evidence type="ECO:0000313" key="2">
    <source>
        <dbReference type="Proteomes" id="UP000297452"/>
    </source>
</evidence>
<gene>
    <name evidence="1" type="ORF">BOTNAR_0415g00090</name>
</gene>
<comment type="caution">
    <text evidence="1">The sequence shown here is derived from an EMBL/GenBank/DDBJ whole genome shotgun (WGS) entry which is preliminary data.</text>
</comment>
<sequence length="90" mass="10887">MMRIRFKVLKLIFKRQISIFMDRYGLGNVSVDVDTNADMREEVLYVDFSLAGVMRKYFLLDIFTFGSWLVRCDEVRFLKVLENYLFLDRR</sequence>
<accession>A0A4Z1HYI0</accession>
<proteinExistence type="predicted"/>
<reference evidence="1 2" key="1">
    <citation type="submission" date="2017-12" db="EMBL/GenBank/DDBJ databases">
        <title>Comparative genomics of Botrytis spp.</title>
        <authorList>
            <person name="Valero-Jimenez C.A."/>
            <person name="Tapia P."/>
            <person name="Veloso J."/>
            <person name="Silva-Moreno E."/>
            <person name="Staats M."/>
            <person name="Valdes J.H."/>
            <person name="Van Kan J.A.L."/>
        </authorList>
    </citation>
    <scope>NUCLEOTIDE SEQUENCE [LARGE SCALE GENOMIC DNA]</scope>
    <source>
        <strain evidence="1 2">MUCL2120</strain>
    </source>
</reference>
<dbReference type="OrthoDB" id="10420390at2759"/>
<dbReference type="Proteomes" id="UP000297452">
    <property type="component" value="Unassembled WGS sequence"/>
</dbReference>
<organism evidence="1 2">
    <name type="scientific">Botryotinia narcissicola</name>
    <dbReference type="NCBI Taxonomy" id="278944"/>
    <lineage>
        <taxon>Eukaryota</taxon>
        <taxon>Fungi</taxon>
        <taxon>Dikarya</taxon>
        <taxon>Ascomycota</taxon>
        <taxon>Pezizomycotina</taxon>
        <taxon>Leotiomycetes</taxon>
        <taxon>Helotiales</taxon>
        <taxon>Sclerotiniaceae</taxon>
        <taxon>Botryotinia</taxon>
    </lineage>
</organism>